<reference evidence="2 3" key="1">
    <citation type="journal article" date="2014" name="Genome Announc.">
        <title>Draft Genome Sequence of the Haloacid-Degrading Burkholderia caribensis Strain MBA4.</title>
        <authorList>
            <person name="Pan Y."/>
            <person name="Kong K.F."/>
            <person name="Tsang J.S."/>
        </authorList>
    </citation>
    <scope>NUCLEOTIDE SEQUENCE [LARGE SCALE GENOMIC DNA]</scope>
    <source>
        <strain evidence="2 3">MBA4</strain>
    </source>
</reference>
<accession>A0A0P0R7V0</accession>
<dbReference type="KEGG" id="bcai:K788_0004834"/>
<gene>
    <name evidence="2" type="ORF">K788_0004834</name>
</gene>
<dbReference type="AlphaFoldDB" id="A0A0P0R7V0"/>
<proteinExistence type="predicted"/>
<protein>
    <submittedName>
        <fullName evidence="2">Uncharacterized protein</fullName>
    </submittedName>
</protein>
<evidence type="ECO:0000313" key="3">
    <source>
        <dbReference type="Proteomes" id="UP000019146"/>
    </source>
</evidence>
<sequence>MGPSDPPLQTEEIMQPSTSPLFKSVSPSPQQAASSGSNAPGFRTIAFSLLVDRALSA</sequence>
<evidence type="ECO:0000313" key="2">
    <source>
        <dbReference type="EMBL" id="ALL64145.1"/>
    </source>
</evidence>
<feature type="region of interest" description="Disordered" evidence="1">
    <location>
        <begin position="1"/>
        <end position="40"/>
    </location>
</feature>
<name>A0A0P0R7V0_9BURK</name>
<organism evidence="2 3">
    <name type="scientific">Paraburkholderia caribensis MBA4</name>
    <dbReference type="NCBI Taxonomy" id="1323664"/>
    <lineage>
        <taxon>Bacteria</taxon>
        <taxon>Pseudomonadati</taxon>
        <taxon>Pseudomonadota</taxon>
        <taxon>Betaproteobacteria</taxon>
        <taxon>Burkholderiales</taxon>
        <taxon>Burkholderiaceae</taxon>
        <taxon>Paraburkholderia</taxon>
    </lineage>
</organism>
<dbReference type="Proteomes" id="UP000019146">
    <property type="component" value="Chromosome 1"/>
</dbReference>
<feature type="compositionally biased region" description="Low complexity" evidence="1">
    <location>
        <begin position="24"/>
        <end position="40"/>
    </location>
</feature>
<dbReference type="EMBL" id="CP012746">
    <property type="protein sequence ID" value="ALL64145.1"/>
    <property type="molecule type" value="Genomic_DNA"/>
</dbReference>
<evidence type="ECO:0000256" key="1">
    <source>
        <dbReference type="SAM" id="MobiDB-lite"/>
    </source>
</evidence>